<reference evidence="2" key="1">
    <citation type="submission" date="2021-01" db="EMBL/GenBank/DDBJ databases">
        <title>Whole genome shotgun sequence of Virgisporangium ochraceum NBRC 16418.</title>
        <authorList>
            <person name="Komaki H."/>
            <person name="Tamura T."/>
        </authorList>
    </citation>
    <scope>NUCLEOTIDE SEQUENCE</scope>
    <source>
        <strain evidence="2">NBRC 16418</strain>
    </source>
</reference>
<evidence type="ECO:0000313" key="3">
    <source>
        <dbReference type="Proteomes" id="UP000635606"/>
    </source>
</evidence>
<dbReference type="RefSeq" id="WP_203932558.1">
    <property type="nucleotide sequence ID" value="NZ_BOPH01000105.1"/>
</dbReference>
<dbReference type="EMBL" id="BOPH01000105">
    <property type="protein sequence ID" value="GIJ72701.1"/>
    <property type="molecule type" value="Genomic_DNA"/>
</dbReference>
<accession>A0A8J4EFG7</accession>
<evidence type="ECO:0000313" key="2">
    <source>
        <dbReference type="EMBL" id="GIJ72701.1"/>
    </source>
</evidence>
<name>A0A8J4EFG7_9ACTN</name>
<organism evidence="2 3">
    <name type="scientific">Virgisporangium ochraceum</name>
    <dbReference type="NCBI Taxonomy" id="65505"/>
    <lineage>
        <taxon>Bacteria</taxon>
        <taxon>Bacillati</taxon>
        <taxon>Actinomycetota</taxon>
        <taxon>Actinomycetes</taxon>
        <taxon>Micromonosporales</taxon>
        <taxon>Micromonosporaceae</taxon>
        <taxon>Virgisporangium</taxon>
    </lineage>
</organism>
<keyword evidence="3" id="KW-1185">Reference proteome</keyword>
<evidence type="ECO:0000259" key="1">
    <source>
        <dbReference type="Pfam" id="PF04738"/>
    </source>
</evidence>
<dbReference type="Proteomes" id="UP000635606">
    <property type="component" value="Unassembled WGS sequence"/>
</dbReference>
<dbReference type="InterPro" id="IPR006827">
    <property type="entry name" value="Lant_deHydtase_N"/>
</dbReference>
<sequence length="746" mass="81045">MAQAAHTVPLTSEWSVWRVGALRSAGTPFDWLDGLAVGAGSDGAGTAIGRALGEPRIVEALSWQNPPLVENWVGAYSAAARDGDPPRCTGKRAATIARYLQRYCAKNDTIGSFGPVAWARLDTEHDGVAVSGTTEIRHSTVYLEPWVLVALGARWRRDGRLLPHLPVRLHPAVWWDGRVLRLPSRAGPPVSGPVAAVLDVLRDDHRLTVSRTAAEAARRSGTTAAEVQEELVRLGSAGIVDIGFRIPMDESPAAHLREQVAWITCADTRAVLLAEVDEIERARDAVAEAVGDPWRLHEALSALSRTVSRLTGAAGHRSKDRARVGRTPAYVDCRRDLDVDIGRNAMDALRRPLGLVLDSARWLAAEVADAVEAALRVRHAELGRTGRQIRLSELYFSVADVLAGRPGTVIDEVMTDFHLRWRELLPDDDRPVVRLSSADIGSRAAALFPARAARWQGARYHSPDLMLSLRGDRPQWILGELHVALNTLESRVFHTQSDDPRWLIGATASDMAAGRVVALPPVDSPEVSPRTYPPLTVHVPGRYVYWSTGLDSGAPDGSPAWPAAALTVGNHDGRLVVEAPGGAWHAPVLEVLGDMLTALVVDRFRITAPRPSTPRVVLDDLVVQRRSWTVPGAHLAGGVRAVERIRADLAARGLPRHLFARTAPATKPFYVDLQAPLLVRNLIRACGPPSGTGDVRLAEMLPGPEDLWLTDPAGRRYTSELRMIAVDNLTGSPRREPWTKGEVRGA</sequence>
<gene>
    <name evidence="2" type="ORF">Voc01_076180</name>
</gene>
<dbReference type="Pfam" id="PF04738">
    <property type="entry name" value="Lant_dehydr_N"/>
    <property type="match status" value="1"/>
</dbReference>
<comment type="caution">
    <text evidence="2">The sequence shown here is derived from an EMBL/GenBank/DDBJ whole genome shotgun (WGS) entry which is preliminary data.</text>
</comment>
<proteinExistence type="predicted"/>
<feature type="domain" description="Lantibiotic dehydratase N-terminal" evidence="1">
    <location>
        <begin position="55"/>
        <end position="356"/>
    </location>
</feature>
<protein>
    <submittedName>
        <fullName evidence="2">Lantibiotic dehydratase</fullName>
    </submittedName>
</protein>
<dbReference type="AlphaFoldDB" id="A0A8J4EFG7"/>